<dbReference type="Proteomes" id="UP001163846">
    <property type="component" value="Unassembled WGS sequence"/>
</dbReference>
<sequence>MSFHHPPPAFNRIVRLILSTTKYYKPLVEAFRPIYAPQVHNPGKFSPFDDEFDLEKELIRLTTDPALSVDAYDFENPRPAPHPRRLPLPNYGVYASGAFDSEAASIARAYDLENSRPAPHPQRYPSPDYSVYERRTFDSEVAPVSHAFGIQSYAERFDSAIALNPSNGEKSEPREVILNSPRHSDTLGDLGNATPRPSEEFCDLFPETVFVEKDRTHSATDTCIADGANRSLEPASWYQSGDFCDMPADEEAFTRRLPALSGERPTFTDPFNGNEEIQHCITSSGSVIYSTERPWDFMGDVYLAALEQPTKRRYFGSDDDEVYVPPGRTIRSRFSD</sequence>
<reference evidence="1" key="1">
    <citation type="submission" date="2022-08" db="EMBL/GenBank/DDBJ databases">
        <authorList>
            <consortium name="DOE Joint Genome Institute"/>
            <person name="Min B."/>
            <person name="Riley R."/>
            <person name="Sierra-Patev S."/>
            <person name="Naranjo-Ortiz M."/>
            <person name="Looney B."/>
            <person name="Konkel Z."/>
            <person name="Slot J.C."/>
            <person name="Sakamoto Y."/>
            <person name="Steenwyk J.L."/>
            <person name="Rokas A."/>
            <person name="Carro J."/>
            <person name="Camarero S."/>
            <person name="Ferreira P."/>
            <person name="Molpeceres G."/>
            <person name="Ruiz-Duenas F.J."/>
            <person name="Serrano A."/>
            <person name="Henrissat B."/>
            <person name="Drula E."/>
            <person name="Hughes K.W."/>
            <person name="Mata J.L."/>
            <person name="Ishikawa N.K."/>
            <person name="Vargas-Isla R."/>
            <person name="Ushijima S."/>
            <person name="Smith C.A."/>
            <person name="Ahrendt S."/>
            <person name="Andreopoulos W."/>
            <person name="He G."/>
            <person name="Labutti K."/>
            <person name="Lipzen A."/>
            <person name="Ng V."/>
            <person name="Sandor L."/>
            <person name="Barry K."/>
            <person name="Martinez A.T."/>
            <person name="Xiao Y."/>
            <person name="Gibbons J.G."/>
            <person name="Terashima K."/>
            <person name="Hibbett D.S."/>
            <person name="Grigoriev I.V."/>
        </authorList>
    </citation>
    <scope>NUCLEOTIDE SEQUENCE</scope>
    <source>
        <strain evidence="1">TFB9207</strain>
    </source>
</reference>
<comment type="caution">
    <text evidence="1">The sequence shown here is derived from an EMBL/GenBank/DDBJ whole genome shotgun (WGS) entry which is preliminary data.</text>
</comment>
<gene>
    <name evidence="1" type="ORF">F5878DRAFT_291690</name>
</gene>
<proteinExistence type="predicted"/>
<name>A0AA38UBP2_9AGAR</name>
<keyword evidence="2" id="KW-1185">Reference proteome</keyword>
<accession>A0AA38UBP2</accession>
<evidence type="ECO:0000313" key="2">
    <source>
        <dbReference type="Proteomes" id="UP001163846"/>
    </source>
</evidence>
<organism evidence="1 2">
    <name type="scientific">Lentinula raphanica</name>
    <dbReference type="NCBI Taxonomy" id="153919"/>
    <lineage>
        <taxon>Eukaryota</taxon>
        <taxon>Fungi</taxon>
        <taxon>Dikarya</taxon>
        <taxon>Basidiomycota</taxon>
        <taxon>Agaricomycotina</taxon>
        <taxon>Agaricomycetes</taxon>
        <taxon>Agaricomycetidae</taxon>
        <taxon>Agaricales</taxon>
        <taxon>Marasmiineae</taxon>
        <taxon>Omphalotaceae</taxon>
        <taxon>Lentinula</taxon>
    </lineage>
</organism>
<protein>
    <submittedName>
        <fullName evidence="1">Uncharacterized protein</fullName>
    </submittedName>
</protein>
<dbReference type="EMBL" id="MU806372">
    <property type="protein sequence ID" value="KAJ3835845.1"/>
    <property type="molecule type" value="Genomic_DNA"/>
</dbReference>
<evidence type="ECO:0000313" key="1">
    <source>
        <dbReference type="EMBL" id="KAJ3835845.1"/>
    </source>
</evidence>
<dbReference type="AlphaFoldDB" id="A0AA38UBP2"/>